<feature type="region of interest" description="Disordered" evidence="1">
    <location>
        <begin position="743"/>
        <end position="762"/>
    </location>
</feature>
<proteinExistence type="predicted"/>
<dbReference type="EnsemblPlants" id="Kaladp0053s0341.1.v1.1">
    <property type="protein sequence ID" value="Kaladp0053s0341.1.v1.1"/>
    <property type="gene ID" value="Kaladp0053s0341.v1.1"/>
</dbReference>
<evidence type="ECO:0000313" key="4">
    <source>
        <dbReference type="EnsemblPlants" id="Kaladp0053s0341.1.v1.1"/>
    </source>
</evidence>
<dbReference type="AlphaFoldDB" id="A0A7N0U3G2"/>
<dbReference type="InterPro" id="IPR057984">
    <property type="entry name" value="PATROL1_C"/>
</dbReference>
<feature type="domain" description="MHD2" evidence="3">
    <location>
        <begin position="854"/>
        <end position="965"/>
    </location>
</feature>
<protein>
    <submittedName>
        <fullName evidence="4">Uncharacterized protein</fullName>
    </submittedName>
</protein>
<dbReference type="PANTHER" id="PTHR31280">
    <property type="entry name" value="PROTEIN UNC-13 HOMOLOG"/>
    <property type="match status" value="1"/>
</dbReference>
<dbReference type="PROSITE" id="PS51258">
    <property type="entry name" value="MHD1"/>
    <property type="match status" value="1"/>
</dbReference>
<keyword evidence="5" id="KW-1185">Reference proteome</keyword>
<evidence type="ECO:0000259" key="3">
    <source>
        <dbReference type="PROSITE" id="PS51259"/>
    </source>
</evidence>
<feature type="region of interest" description="Disordered" evidence="1">
    <location>
        <begin position="1"/>
        <end position="21"/>
    </location>
</feature>
<feature type="compositionally biased region" description="Basic and acidic residues" evidence="1">
    <location>
        <begin position="1"/>
        <end position="10"/>
    </location>
</feature>
<dbReference type="Pfam" id="PF25761">
    <property type="entry name" value="TPR_PATROL1"/>
    <property type="match status" value="1"/>
</dbReference>
<reference evidence="4" key="1">
    <citation type="submission" date="2021-01" db="UniProtKB">
        <authorList>
            <consortium name="EnsemblPlants"/>
        </authorList>
    </citation>
    <scope>IDENTIFICATION</scope>
</reference>
<evidence type="ECO:0000256" key="1">
    <source>
        <dbReference type="SAM" id="MobiDB-lite"/>
    </source>
</evidence>
<dbReference type="PANTHER" id="PTHR31280:SF1">
    <property type="entry name" value="OS03G0138600 PROTEIN"/>
    <property type="match status" value="1"/>
</dbReference>
<evidence type="ECO:0000259" key="2">
    <source>
        <dbReference type="PROSITE" id="PS51258"/>
    </source>
</evidence>
<evidence type="ECO:0000313" key="5">
    <source>
        <dbReference type="Proteomes" id="UP000594263"/>
    </source>
</evidence>
<dbReference type="Gramene" id="Kaladp0053s0341.1.v1.1">
    <property type="protein sequence ID" value="Kaladp0053s0341.1.v1.1"/>
    <property type="gene ID" value="Kaladp0053s0341.v1.1"/>
</dbReference>
<feature type="domain" description="MHD1" evidence="2">
    <location>
        <begin position="574"/>
        <end position="716"/>
    </location>
</feature>
<dbReference type="InterPro" id="IPR014770">
    <property type="entry name" value="Munc13_1"/>
</dbReference>
<feature type="compositionally biased region" description="Polar residues" evidence="1">
    <location>
        <begin position="746"/>
        <end position="762"/>
    </location>
</feature>
<accession>A0A7N0U3G2</accession>
<name>A0A7N0U3G2_KALFE</name>
<dbReference type="Proteomes" id="UP000594263">
    <property type="component" value="Unplaced"/>
</dbReference>
<dbReference type="PROSITE" id="PS51259">
    <property type="entry name" value="MHD2"/>
    <property type="match status" value="1"/>
</dbReference>
<organism evidence="4 5">
    <name type="scientific">Kalanchoe fedtschenkoi</name>
    <name type="common">Lavender scallops</name>
    <name type="synonym">South American air plant</name>
    <dbReference type="NCBI Taxonomy" id="63787"/>
    <lineage>
        <taxon>Eukaryota</taxon>
        <taxon>Viridiplantae</taxon>
        <taxon>Streptophyta</taxon>
        <taxon>Embryophyta</taxon>
        <taxon>Tracheophyta</taxon>
        <taxon>Spermatophyta</taxon>
        <taxon>Magnoliopsida</taxon>
        <taxon>eudicotyledons</taxon>
        <taxon>Gunneridae</taxon>
        <taxon>Pentapetalae</taxon>
        <taxon>Saxifragales</taxon>
        <taxon>Crassulaceae</taxon>
        <taxon>Kalanchoe</taxon>
    </lineage>
</organism>
<feature type="compositionally biased region" description="Low complexity" evidence="1">
    <location>
        <begin position="130"/>
        <end position="156"/>
    </location>
</feature>
<dbReference type="OMA" id="WMPRSKN"/>
<dbReference type="InterPro" id="IPR014772">
    <property type="entry name" value="Munc13_dom-2"/>
</dbReference>
<feature type="region of interest" description="Disordered" evidence="1">
    <location>
        <begin position="114"/>
        <end position="166"/>
    </location>
</feature>
<sequence length="1027" mass="115094">MQGHQSRRESLAFVPSANNTPQRIQELDNSDLEWPFEKIPGLDNDDLRETAYEIFFTACRSSPGFGGRGGAPNHYSSVSLDGSGAGDGGGFGSPMKGNGVGMAVVSRVKRNLGLKTLKRSSSKRTVPFQSASSPTSSSSSNASHGNGSVSPGLSSTLPPPATRPRRPLTSAELMRQQMRVTEQSDNRLRKTLMRTLVGQMGRRAETIILPLELLRHLKPSEFNSSQEYHMWQKRQLKIVEMGLLIYPSVPLEKSNTFATRLREIIQSSDVKPIDTGRNSEAMRTLCNCVVSLAWRTSNGSSKDISHWADGYPLNAHIYNALLRSIFDIKDETFILDEVDEFLELMKKTWSMLGISKPIHNLCFTWILFQQYIETSQFEPDLLSAAQAMLTEVSNDAKRIDRDVVYMKMLSTVLASIQGWSEKRLLNYHEYFHRGNAGFLDNLLPLALSASKIFDGDVIALRFSEEKGGDSPVVDPTRHRMDHYIRTSIKNAFDKILETNNLKGRTIELGASEALIQLAKETEELAGKEREFFSSVLRKWHSNSGGVAAVTLHSCYGTVLKQYLSNVSTLTGEIVGVLERAGKVEKILVQMIVEDTENCDDGGKSIVKEMVPYEVDSIVVRLLRKWIDEKSRKGRDSINRAKETETWNPKSKMEPFAHSAADLVNSVKDAVDEFFEIPICISEDLLYDFAHVLDRIFQDYITFVSSCGAKQGYIPTLPPLTRCNRGSKFQKLWRKAAGPCSAGLEDYSQNEGQHPPRSSTSRGTQRLYIRLNTLHYLQAHVNSFEKALALSPRIIPSTRCNNKRRLGTTHPFFERSHSSLHAAILHVSEVAAYRLIFLDCAHAFYESLYVGDAANARIRPVLRIIKQNISLLCAILTDKAQPLAVKEVMRASFEAFLMVLLAGGSSRVFSRADQHMIEEDFDHLKRIFCTRGEGLISEDDVQREAETVEGILDLMGQGTEQLVEDFSIVTCEMSGLGSVSAGQRLPMPPTTGRWNRSDPNTILRVLCHRNDRAANHFLKRTFQLAKRR</sequence>
<dbReference type="InterPro" id="IPR008528">
    <property type="entry name" value="unc-13_homologue"/>
</dbReference>